<sequence length="163" mass="18645">MKLVYVAMGSNIGDGRKCLLSGIKMLETFALGEIRYSSFWNTEPVEMIDQSWFTNAVVEFYTDLSPIDLLKSLQMIENNSGRPSNHLRNASRTLDLDIISYGNYVLETDFLELPHPRARQRLFVLIPLQELAPEFQFPGDDRSLSDLIQVAPSIKIERLDYLS</sequence>
<proteinExistence type="inferred from homology"/>
<evidence type="ECO:0000256" key="4">
    <source>
        <dbReference type="ARBA" id="ARBA00016218"/>
    </source>
</evidence>
<comment type="similarity">
    <text evidence="2">Belongs to the HPPK family.</text>
</comment>
<dbReference type="Pfam" id="PF01288">
    <property type="entry name" value="HPPK"/>
    <property type="match status" value="1"/>
</dbReference>
<keyword evidence="7 14" id="KW-0418">Kinase</keyword>
<dbReference type="Proteomes" id="UP000316199">
    <property type="component" value="Unassembled WGS sequence"/>
</dbReference>
<dbReference type="AlphaFoldDB" id="A0A520S305"/>
<reference evidence="14 15" key="1">
    <citation type="submission" date="2019-02" db="EMBL/GenBank/DDBJ databases">
        <title>Prokaryotic population dynamics and viral predation in marine succession experiment using metagenomics: the confinement effect.</title>
        <authorList>
            <person name="Haro-Moreno J.M."/>
            <person name="Rodriguez-Valera F."/>
            <person name="Lopez-Perez M."/>
        </authorList>
    </citation>
    <scope>NUCLEOTIDE SEQUENCE [LARGE SCALE GENOMIC DNA]</scope>
    <source>
        <strain evidence="14">MED-G157</strain>
    </source>
</reference>
<keyword evidence="6" id="KW-0547">Nucleotide-binding</keyword>
<dbReference type="GO" id="GO:0046656">
    <property type="term" value="P:folic acid biosynthetic process"/>
    <property type="evidence" value="ECO:0007669"/>
    <property type="project" value="UniProtKB-KW"/>
</dbReference>
<gene>
    <name evidence="14" type="primary">folK</name>
    <name evidence="14" type="ORF">EVA68_03130</name>
</gene>
<keyword evidence="9" id="KW-0289">Folate biosynthesis</keyword>
<comment type="function">
    <text evidence="10">Catalyzes the transfer of pyrophosphate from adenosine triphosphate (ATP) to 6-hydroxymethyl-7,8-dihydropterin, an enzymatic step in folate biosynthesis pathway.</text>
</comment>
<accession>A0A520S305</accession>
<evidence type="ECO:0000256" key="7">
    <source>
        <dbReference type="ARBA" id="ARBA00022777"/>
    </source>
</evidence>
<evidence type="ECO:0000256" key="6">
    <source>
        <dbReference type="ARBA" id="ARBA00022741"/>
    </source>
</evidence>
<dbReference type="GO" id="GO:0016301">
    <property type="term" value="F:kinase activity"/>
    <property type="evidence" value="ECO:0007669"/>
    <property type="project" value="UniProtKB-KW"/>
</dbReference>
<name>A0A520S305_9GAMM</name>
<evidence type="ECO:0000256" key="3">
    <source>
        <dbReference type="ARBA" id="ARBA00013253"/>
    </source>
</evidence>
<evidence type="ECO:0000256" key="1">
    <source>
        <dbReference type="ARBA" id="ARBA00005051"/>
    </source>
</evidence>
<dbReference type="GO" id="GO:0005524">
    <property type="term" value="F:ATP binding"/>
    <property type="evidence" value="ECO:0007669"/>
    <property type="project" value="UniProtKB-KW"/>
</dbReference>
<keyword evidence="5 14" id="KW-0808">Transferase</keyword>
<dbReference type="GO" id="GO:0046654">
    <property type="term" value="P:tetrahydrofolate biosynthetic process"/>
    <property type="evidence" value="ECO:0007669"/>
    <property type="project" value="UniProtKB-UniPathway"/>
</dbReference>
<dbReference type="Gene3D" id="3.30.70.560">
    <property type="entry name" value="7,8-Dihydro-6-hydroxymethylpterin-pyrophosphokinase HPPK"/>
    <property type="match status" value="1"/>
</dbReference>
<organism evidence="14 15">
    <name type="scientific">OM182 bacterium</name>
    <dbReference type="NCBI Taxonomy" id="2510334"/>
    <lineage>
        <taxon>Bacteria</taxon>
        <taxon>Pseudomonadati</taxon>
        <taxon>Pseudomonadota</taxon>
        <taxon>Gammaproteobacteria</taxon>
        <taxon>OMG group</taxon>
        <taxon>OM182 clade</taxon>
    </lineage>
</organism>
<evidence type="ECO:0000256" key="12">
    <source>
        <dbReference type="ARBA" id="ARBA00033413"/>
    </source>
</evidence>
<comment type="caution">
    <text evidence="14">The sequence shown here is derived from an EMBL/GenBank/DDBJ whole genome shotgun (WGS) entry which is preliminary data.</text>
</comment>
<keyword evidence="8" id="KW-0067">ATP-binding</keyword>
<dbReference type="NCBIfam" id="TIGR01498">
    <property type="entry name" value="folK"/>
    <property type="match status" value="1"/>
</dbReference>
<dbReference type="SUPFAM" id="SSF55083">
    <property type="entry name" value="6-hydroxymethyl-7,8-dihydropterin pyrophosphokinase, HPPK"/>
    <property type="match status" value="1"/>
</dbReference>
<evidence type="ECO:0000256" key="2">
    <source>
        <dbReference type="ARBA" id="ARBA00005810"/>
    </source>
</evidence>
<dbReference type="PANTHER" id="PTHR43071:SF1">
    <property type="entry name" value="2-AMINO-4-HYDROXY-6-HYDROXYMETHYLDIHYDROPTERIDINE PYROPHOSPHOKINASE"/>
    <property type="match status" value="1"/>
</dbReference>
<dbReference type="UniPathway" id="UPA00077">
    <property type="reaction ID" value="UER00155"/>
</dbReference>
<evidence type="ECO:0000256" key="10">
    <source>
        <dbReference type="ARBA" id="ARBA00029409"/>
    </source>
</evidence>
<evidence type="ECO:0000259" key="13">
    <source>
        <dbReference type="PROSITE" id="PS00794"/>
    </source>
</evidence>
<comment type="pathway">
    <text evidence="1">Cofactor biosynthesis; tetrahydrofolate biosynthesis; 2-amino-4-hydroxy-6-hydroxymethyl-7,8-dihydropteridine diphosphate from 7,8-dihydroneopterin triphosphate: step 4/4.</text>
</comment>
<evidence type="ECO:0000256" key="11">
    <source>
        <dbReference type="ARBA" id="ARBA00029766"/>
    </source>
</evidence>
<protein>
    <recommendedName>
        <fullName evidence="4">2-amino-4-hydroxy-6-hydroxymethyldihydropteridine pyrophosphokinase</fullName>
        <ecNumber evidence="3">2.7.6.3</ecNumber>
    </recommendedName>
    <alternativeName>
        <fullName evidence="11">6-hydroxymethyl-7,8-dihydropterin pyrophosphokinase</fullName>
    </alternativeName>
    <alternativeName>
        <fullName evidence="12">7,8-dihydro-6-hydroxymethylpterin-pyrophosphokinase</fullName>
    </alternativeName>
</protein>
<dbReference type="GO" id="GO:0003848">
    <property type="term" value="F:2-amino-4-hydroxy-6-hydroxymethyldihydropteridine diphosphokinase activity"/>
    <property type="evidence" value="ECO:0007669"/>
    <property type="project" value="UniProtKB-EC"/>
</dbReference>
<dbReference type="EC" id="2.7.6.3" evidence="3"/>
<dbReference type="InterPro" id="IPR035907">
    <property type="entry name" value="Hppk_sf"/>
</dbReference>
<evidence type="ECO:0000313" key="14">
    <source>
        <dbReference type="EMBL" id="RZO76850.1"/>
    </source>
</evidence>
<dbReference type="CDD" id="cd00483">
    <property type="entry name" value="HPPK"/>
    <property type="match status" value="1"/>
</dbReference>
<dbReference type="PANTHER" id="PTHR43071">
    <property type="entry name" value="2-AMINO-4-HYDROXY-6-HYDROXYMETHYLDIHYDROPTERIDINE PYROPHOSPHOKINASE"/>
    <property type="match status" value="1"/>
</dbReference>
<dbReference type="EMBL" id="SHAG01000007">
    <property type="protein sequence ID" value="RZO76850.1"/>
    <property type="molecule type" value="Genomic_DNA"/>
</dbReference>
<evidence type="ECO:0000256" key="8">
    <source>
        <dbReference type="ARBA" id="ARBA00022840"/>
    </source>
</evidence>
<feature type="domain" description="7,8-dihydro-6-hydroxymethylpterin-pyrophosphokinase" evidence="13">
    <location>
        <begin position="88"/>
        <end position="99"/>
    </location>
</feature>
<dbReference type="PROSITE" id="PS00794">
    <property type="entry name" value="HPPK"/>
    <property type="match status" value="1"/>
</dbReference>
<evidence type="ECO:0000256" key="9">
    <source>
        <dbReference type="ARBA" id="ARBA00022909"/>
    </source>
</evidence>
<evidence type="ECO:0000313" key="15">
    <source>
        <dbReference type="Proteomes" id="UP000316199"/>
    </source>
</evidence>
<dbReference type="InterPro" id="IPR000550">
    <property type="entry name" value="Hppk"/>
</dbReference>
<evidence type="ECO:0000256" key="5">
    <source>
        <dbReference type="ARBA" id="ARBA00022679"/>
    </source>
</evidence>